<proteinExistence type="predicted"/>
<dbReference type="OrthoDB" id="5518806at2"/>
<dbReference type="KEGG" id="sur:STAUR_7537"/>
<dbReference type="STRING" id="378806.STAUR_7537"/>
<keyword evidence="1" id="KW-1133">Transmembrane helix</keyword>
<name>E3FH76_STIAD</name>
<feature type="transmembrane region" description="Helical" evidence="1">
    <location>
        <begin position="173"/>
        <end position="196"/>
    </location>
</feature>
<feature type="transmembrane region" description="Helical" evidence="1">
    <location>
        <begin position="134"/>
        <end position="152"/>
    </location>
</feature>
<reference evidence="2 3" key="1">
    <citation type="journal article" date="2011" name="Mol. Biol. Evol.">
        <title>Comparative genomic analysis of fruiting body formation in Myxococcales.</title>
        <authorList>
            <person name="Huntley S."/>
            <person name="Hamann N."/>
            <person name="Wegener-Feldbrugge S."/>
            <person name="Treuner-Lange A."/>
            <person name="Kube M."/>
            <person name="Reinhardt R."/>
            <person name="Klages S."/>
            <person name="Muller R."/>
            <person name="Ronning C.M."/>
            <person name="Nierman W.C."/>
            <person name="Sogaard-Andersen L."/>
        </authorList>
    </citation>
    <scope>NUCLEOTIDE SEQUENCE [LARGE SCALE GENOMIC DNA]</scope>
    <source>
        <strain evidence="2 3">DW4/3-1</strain>
    </source>
</reference>
<evidence type="ECO:0000256" key="1">
    <source>
        <dbReference type="SAM" id="Phobius"/>
    </source>
</evidence>
<evidence type="ECO:0000313" key="2">
    <source>
        <dbReference type="EMBL" id="ADO75292.1"/>
    </source>
</evidence>
<dbReference type="AlphaFoldDB" id="E3FH76"/>
<dbReference type="EMBL" id="CP002271">
    <property type="protein sequence ID" value="ADO75292.1"/>
    <property type="molecule type" value="Genomic_DNA"/>
</dbReference>
<gene>
    <name evidence="2" type="ordered locus">STAUR_7537</name>
</gene>
<feature type="transmembrane region" description="Helical" evidence="1">
    <location>
        <begin position="49"/>
        <end position="70"/>
    </location>
</feature>
<dbReference type="RefSeq" id="WP_013377887.1">
    <property type="nucleotide sequence ID" value="NC_014623.1"/>
</dbReference>
<keyword evidence="1" id="KW-0472">Membrane</keyword>
<keyword evidence="3" id="KW-1185">Reference proteome</keyword>
<organism evidence="2 3">
    <name type="scientific">Stigmatella aurantiaca (strain DW4/3-1)</name>
    <dbReference type="NCBI Taxonomy" id="378806"/>
    <lineage>
        <taxon>Bacteria</taxon>
        <taxon>Pseudomonadati</taxon>
        <taxon>Myxococcota</taxon>
        <taxon>Myxococcia</taxon>
        <taxon>Myxococcales</taxon>
        <taxon>Cystobacterineae</taxon>
        <taxon>Archangiaceae</taxon>
        <taxon>Stigmatella</taxon>
    </lineage>
</organism>
<dbReference type="eggNOG" id="ENOG5030SVM">
    <property type="taxonomic scope" value="Bacteria"/>
</dbReference>
<accession>E3FH76</accession>
<keyword evidence="1" id="KW-0812">Transmembrane</keyword>
<sequence>MIATAKASLAPGTLAAAAAPTTVLLVSGVTLVCLGGSEAVSRVVGAAGPFTLLVVISGLVEMGFLTLMLCQASTGRVVPLAVMLGVATLPWTVGLLGTEVLVNRAVEALSALEPSDARTLLAQGTGMAMAPRMLGAWTSAALLAGLGLGLGLTRNESELGGIEKQHTPAGRTFGVIVALVLATVAVVSAMEAYRLFVPLMSLAQVPVTGRADFLEQAAGEILRLQPVRWGSMGLLAVLGGTLLLWMARGGPWGKEWMGSLILVASVSALFVLDGHPLRTAVAGARSAGLWPILPPAGFEALRTAQTASLPPRAAFATLEGLAPNGGPRLPWTASSETLASALSPSLYSAVPGALLPVGLAPEPVLPLQTDVRLAGDALRHLMEACAQTGARSVALVGQHPEAVGPATLKHLEAQLPLFALLAAQPGTLRLLFPSALPGPLALSWRARIEGNSLLHLSPAAGGPALSLSLHSRPAEVPNVLAGAFVGLELSEEVSLKELGAAADVIALSGASTVVLLDSSPHKAAAPSLDDIEAQWPEPFHRVAEEPHRAMETL</sequence>
<protein>
    <submittedName>
        <fullName evidence="2">Uncharacterized protein</fullName>
    </submittedName>
</protein>
<evidence type="ECO:0000313" key="3">
    <source>
        <dbReference type="Proteomes" id="UP000001351"/>
    </source>
</evidence>
<dbReference type="HOGENOM" id="CLU_492507_0_0_7"/>
<dbReference type="Proteomes" id="UP000001351">
    <property type="component" value="Chromosome"/>
</dbReference>
<feature type="transmembrane region" description="Helical" evidence="1">
    <location>
        <begin position="77"/>
        <end position="97"/>
    </location>
</feature>